<dbReference type="GeneID" id="54419646"/>
<evidence type="ECO:0000313" key="2">
    <source>
        <dbReference type="Proteomes" id="UP000504638"/>
    </source>
</evidence>
<sequence>MDNLFANIRLLSVLRRLGIGACGTTRANYSEYLRQHAIISKKGCTWPWNKQETLCVRDVASLLWKDRVLVRFLYTVFPSESSDAVHRRRPRVTGTREAREVAEIWGDEPEAMIQQPLAPIYYNSFMGGVDIAD</sequence>
<reference evidence="3" key="3">
    <citation type="submission" date="2025-04" db="UniProtKB">
        <authorList>
            <consortium name="RefSeq"/>
        </authorList>
    </citation>
    <scope>IDENTIFICATION</scope>
    <source>
        <strain evidence="3">CBS 781.70</strain>
    </source>
</reference>
<protein>
    <recommendedName>
        <fullName evidence="4">PiggyBac transposable element-derived protein domain-containing protein</fullName>
    </recommendedName>
</protein>
<dbReference type="Proteomes" id="UP000504638">
    <property type="component" value="Unplaced"/>
</dbReference>
<keyword evidence="2" id="KW-1185">Reference proteome</keyword>
<reference evidence="1 3" key="1">
    <citation type="submission" date="2020-01" db="EMBL/GenBank/DDBJ databases">
        <authorList>
            <consortium name="DOE Joint Genome Institute"/>
            <person name="Haridas S."/>
            <person name="Albert R."/>
            <person name="Binder M."/>
            <person name="Bloem J."/>
            <person name="Labutti K."/>
            <person name="Salamov A."/>
            <person name="Andreopoulos B."/>
            <person name="Baker S.E."/>
            <person name="Barry K."/>
            <person name="Bills G."/>
            <person name="Bluhm B.H."/>
            <person name="Cannon C."/>
            <person name="Castanera R."/>
            <person name="Culley D.E."/>
            <person name="Daum C."/>
            <person name="Ezra D."/>
            <person name="Gonzalez J.B."/>
            <person name="Henrissat B."/>
            <person name="Kuo A."/>
            <person name="Liang C."/>
            <person name="Lipzen A."/>
            <person name="Lutzoni F."/>
            <person name="Magnuson J."/>
            <person name="Mondo S."/>
            <person name="Nolan M."/>
            <person name="Ohm R."/>
            <person name="Pangilinan J."/>
            <person name="Park H.-J."/>
            <person name="Ramirez L."/>
            <person name="Alfaro M."/>
            <person name="Sun H."/>
            <person name="Tritt A."/>
            <person name="Yoshinaga Y."/>
            <person name="Zwiers L.-H."/>
            <person name="Turgeon B.G."/>
            <person name="Goodwin S.B."/>
            <person name="Spatafora J.W."/>
            <person name="Crous P.W."/>
            <person name="Grigoriev I.V."/>
        </authorList>
    </citation>
    <scope>NUCLEOTIDE SEQUENCE</scope>
    <source>
        <strain evidence="1 3">CBS 781.70</strain>
    </source>
</reference>
<dbReference type="AlphaFoldDB" id="A0A6G1G926"/>
<gene>
    <name evidence="1 3" type="ORF">P152DRAFT_456746</name>
</gene>
<reference evidence="3" key="2">
    <citation type="submission" date="2020-04" db="EMBL/GenBank/DDBJ databases">
        <authorList>
            <consortium name="NCBI Genome Project"/>
        </authorList>
    </citation>
    <scope>NUCLEOTIDE SEQUENCE</scope>
    <source>
        <strain evidence="3">CBS 781.70</strain>
    </source>
</reference>
<evidence type="ECO:0000313" key="3">
    <source>
        <dbReference type="RefSeq" id="XP_033536123.1"/>
    </source>
</evidence>
<organism evidence="1">
    <name type="scientific">Eremomyces bilateralis CBS 781.70</name>
    <dbReference type="NCBI Taxonomy" id="1392243"/>
    <lineage>
        <taxon>Eukaryota</taxon>
        <taxon>Fungi</taxon>
        <taxon>Dikarya</taxon>
        <taxon>Ascomycota</taxon>
        <taxon>Pezizomycotina</taxon>
        <taxon>Dothideomycetes</taxon>
        <taxon>Dothideomycetes incertae sedis</taxon>
        <taxon>Eremomycetales</taxon>
        <taxon>Eremomycetaceae</taxon>
        <taxon>Eremomyces</taxon>
    </lineage>
</organism>
<dbReference type="EMBL" id="ML975153">
    <property type="protein sequence ID" value="KAF1814492.1"/>
    <property type="molecule type" value="Genomic_DNA"/>
</dbReference>
<proteinExistence type="predicted"/>
<evidence type="ECO:0008006" key="4">
    <source>
        <dbReference type="Google" id="ProtNLM"/>
    </source>
</evidence>
<accession>A0A6G1G926</accession>
<evidence type="ECO:0000313" key="1">
    <source>
        <dbReference type="EMBL" id="KAF1814492.1"/>
    </source>
</evidence>
<dbReference type="OrthoDB" id="6607538at2759"/>
<name>A0A6G1G926_9PEZI</name>
<dbReference type="RefSeq" id="XP_033536123.1">
    <property type="nucleotide sequence ID" value="XM_033679076.1"/>
</dbReference>